<dbReference type="InterPro" id="IPR016032">
    <property type="entry name" value="Sig_transdc_resp-reg_C-effctor"/>
</dbReference>
<organism evidence="9 10">
    <name type="scientific">Tsukamurella paurometabola</name>
    <name type="common">Corynebacterium paurometabolum</name>
    <dbReference type="NCBI Taxonomy" id="2061"/>
    <lineage>
        <taxon>Bacteria</taxon>
        <taxon>Bacillati</taxon>
        <taxon>Actinomycetota</taxon>
        <taxon>Actinomycetes</taxon>
        <taxon>Mycobacteriales</taxon>
        <taxon>Tsukamurellaceae</taxon>
        <taxon>Tsukamurella</taxon>
    </lineage>
</organism>
<dbReference type="CDD" id="cd17535">
    <property type="entry name" value="REC_NarL-like"/>
    <property type="match status" value="1"/>
</dbReference>
<dbReference type="InterPro" id="IPR039420">
    <property type="entry name" value="WalR-like"/>
</dbReference>
<sequence length="218" mass="23610">MTRIVIVDDDPLVRSGLRMIIESADDLTIVGEGGDGADAVPLVRELRPDVVLMDIRMPSVDGLAATALVRAEPEPPQVVVLTTFDLDDYVLRALRAGAAGFMLKDTPPRRLLDGIRVVASGEAMLSPSVTRKLIERVAADPREERRRTALARVAVLTEREHEVFLGIAAGGSNAQIGRDLFMSEATVKTHVSRLLDKLDAANRVQLAILAHDAGLTHR</sequence>
<accession>A0A3P8ME68</accession>
<dbReference type="CDD" id="cd06170">
    <property type="entry name" value="LuxR_C_like"/>
    <property type="match status" value="1"/>
</dbReference>
<keyword evidence="11" id="KW-1185">Reference proteome</keyword>
<proteinExistence type="predicted"/>
<gene>
    <name evidence="9" type="primary">vraR_2</name>
    <name evidence="8" type="ORF">KFZ73_10215</name>
    <name evidence="9" type="ORF">NCTC10741_02817</name>
</gene>
<protein>
    <submittedName>
        <fullName evidence="9">Response regulator protein vraR</fullName>
    </submittedName>
    <submittedName>
        <fullName evidence="8">Response regulator transcription factor</fullName>
    </submittedName>
</protein>
<dbReference type="GO" id="GO:0003677">
    <property type="term" value="F:DNA binding"/>
    <property type="evidence" value="ECO:0007669"/>
    <property type="project" value="UniProtKB-KW"/>
</dbReference>
<evidence type="ECO:0000259" key="6">
    <source>
        <dbReference type="PROSITE" id="PS50043"/>
    </source>
</evidence>
<dbReference type="PROSITE" id="PS50043">
    <property type="entry name" value="HTH_LUXR_2"/>
    <property type="match status" value="1"/>
</dbReference>
<dbReference type="Pfam" id="PF00196">
    <property type="entry name" value="GerE"/>
    <property type="match status" value="1"/>
</dbReference>
<dbReference type="InterPro" id="IPR058245">
    <property type="entry name" value="NreC/VraR/RcsB-like_REC"/>
</dbReference>
<evidence type="ECO:0000256" key="3">
    <source>
        <dbReference type="ARBA" id="ARBA00023125"/>
    </source>
</evidence>
<evidence type="ECO:0000313" key="8">
    <source>
        <dbReference type="EMBL" id="MBS4101617.1"/>
    </source>
</evidence>
<dbReference type="Gene3D" id="3.40.50.2300">
    <property type="match status" value="1"/>
</dbReference>
<dbReference type="InterPro" id="IPR011006">
    <property type="entry name" value="CheY-like_superfamily"/>
</dbReference>
<dbReference type="PRINTS" id="PR00038">
    <property type="entry name" value="HTHLUXR"/>
</dbReference>
<feature type="domain" description="Response regulatory" evidence="7">
    <location>
        <begin position="3"/>
        <end position="119"/>
    </location>
</feature>
<dbReference type="SMART" id="SM00421">
    <property type="entry name" value="HTH_LUXR"/>
    <property type="match status" value="1"/>
</dbReference>
<keyword evidence="1 5" id="KW-0597">Phosphoprotein</keyword>
<evidence type="ECO:0000256" key="4">
    <source>
        <dbReference type="ARBA" id="ARBA00023163"/>
    </source>
</evidence>
<dbReference type="EMBL" id="LR131273">
    <property type="protein sequence ID" value="VDR39673.1"/>
    <property type="molecule type" value="Genomic_DNA"/>
</dbReference>
<evidence type="ECO:0000256" key="5">
    <source>
        <dbReference type="PROSITE-ProRule" id="PRU00169"/>
    </source>
</evidence>
<evidence type="ECO:0000259" key="7">
    <source>
        <dbReference type="PROSITE" id="PS50110"/>
    </source>
</evidence>
<evidence type="ECO:0000256" key="2">
    <source>
        <dbReference type="ARBA" id="ARBA00023015"/>
    </source>
</evidence>
<dbReference type="SMART" id="SM00448">
    <property type="entry name" value="REC"/>
    <property type="match status" value="1"/>
</dbReference>
<evidence type="ECO:0000313" key="9">
    <source>
        <dbReference type="EMBL" id="VDR39673.1"/>
    </source>
</evidence>
<evidence type="ECO:0000256" key="1">
    <source>
        <dbReference type="ARBA" id="ARBA00022553"/>
    </source>
</evidence>
<feature type="domain" description="HTH luxR-type" evidence="6">
    <location>
        <begin position="149"/>
        <end position="214"/>
    </location>
</feature>
<reference evidence="8 11" key="2">
    <citation type="submission" date="2021-04" db="EMBL/GenBank/DDBJ databases">
        <title>Whole genome sequence analysis of a thiophenic sulfur metabolizing bacteria.</title>
        <authorList>
            <person name="Akhtar N."/>
            <person name="Akram J."/>
            <person name="Aslam A."/>
        </authorList>
    </citation>
    <scope>NUCLEOTIDE SEQUENCE [LARGE SCALE GENOMIC DNA]</scope>
    <source>
        <strain evidence="8 11">3OW</strain>
    </source>
</reference>
<dbReference type="PROSITE" id="PS00622">
    <property type="entry name" value="HTH_LUXR_1"/>
    <property type="match status" value="1"/>
</dbReference>
<dbReference type="SUPFAM" id="SSF52172">
    <property type="entry name" value="CheY-like"/>
    <property type="match status" value="1"/>
</dbReference>
<dbReference type="InterPro" id="IPR000792">
    <property type="entry name" value="Tscrpt_reg_LuxR_C"/>
</dbReference>
<dbReference type="GO" id="GO:0000160">
    <property type="term" value="P:phosphorelay signal transduction system"/>
    <property type="evidence" value="ECO:0007669"/>
    <property type="project" value="InterPro"/>
</dbReference>
<dbReference type="InterPro" id="IPR001789">
    <property type="entry name" value="Sig_transdc_resp-reg_receiver"/>
</dbReference>
<dbReference type="OrthoDB" id="9808843at2"/>
<dbReference type="SUPFAM" id="SSF46894">
    <property type="entry name" value="C-terminal effector domain of the bipartite response regulators"/>
    <property type="match status" value="1"/>
</dbReference>
<dbReference type="PROSITE" id="PS50110">
    <property type="entry name" value="RESPONSE_REGULATORY"/>
    <property type="match status" value="1"/>
</dbReference>
<reference evidence="9 10" key="1">
    <citation type="submission" date="2018-12" db="EMBL/GenBank/DDBJ databases">
        <authorList>
            <consortium name="Pathogen Informatics"/>
        </authorList>
    </citation>
    <scope>NUCLEOTIDE SEQUENCE [LARGE SCALE GENOMIC DNA]</scope>
    <source>
        <strain evidence="9 10">NCTC10741</strain>
    </source>
</reference>
<dbReference type="GO" id="GO:0006355">
    <property type="term" value="P:regulation of DNA-templated transcription"/>
    <property type="evidence" value="ECO:0007669"/>
    <property type="project" value="InterPro"/>
</dbReference>
<evidence type="ECO:0000313" key="11">
    <source>
        <dbReference type="Proteomes" id="UP000676853"/>
    </source>
</evidence>
<keyword evidence="2" id="KW-0805">Transcription regulation</keyword>
<keyword evidence="3" id="KW-0238">DNA-binding</keyword>
<dbReference type="Proteomes" id="UP000271626">
    <property type="component" value="Chromosome"/>
</dbReference>
<evidence type="ECO:0000313" key="10">
    <source>
        <dbReference type="Proteomes" id="UP000271626"/>
    </source>
</evidence>
<name>A0A3P8ME68_TSUPA</name>
<dbReference type="Pfam" id="PF00072">
    <property type="entry name" value="Response_reg"/>
    <property type="match status" value="1"/>
</dbReference>
<dbReference type="PANTHER" id="PTHR43214:SF24">
    <property type="entry name" value="TRANSCRIPTIONAL REGULATORY PROTEIN NARL-RELATED"/>
    <property type="match status" value="1"/>
</dbReference>
<dbReference type="EMBL" id="JAGXOE010000019">
    <property type="protein sequence ID" value="MBS4101617.1"/>
    <property type="molecule type" value="Genomic_DNA"/>
</dbReference>
<dbReference type="AlphaFoldDB" id="A0A3P8ME68"/>
<dbReference type="PANTHER" id="PTHR43214">
    <property type="entry name" value="TWO-COMPONENT RESPONSE REGULATOR"/>
    <property type="match status" value="1"/>
</dbReference>
<dbReference type="RefSeq" id="WP_126196741.1">
    <property type="nucleotide sequence ID" value="NZ_CP085954.1"/>
</dbReference>
<feature type="modified residue" description="4-aspartylphosphate" evidence="5">
    <location>
        <position position="54"/>
    </location>
</feature>
<keyword evidence="4" id="KW-0804">Transcription</keyword>
<dbReference type="Proteomes" id="UP000676853">
    <property type="component" value="Unassembled WGS sequence"/>
</dbReference>